<reference evidence="2 3" key="1">
    <citation type="journal article" date="2014" name="MBio">
        <title>The Ordospora colligata genome; evolution of extreme reduction in microsporidia and host-to-parasite horizontal gene transfer.</title>
        <authorList>
            <person name="Pombert J.-F."/>
            <person name="Haag K.L."/>
            <person name="Beidas S."/>
            <person name="Ebert D."/>
            <person name="Keeling P.J."/>
        </authorList>
    </citation>
    <scope>NUCLEOTIDE SEQUENCE [LARGE SCALE GENOMIC DNA]</scope>
    <source>
        <strain evidence="2 3">OC4</strain>
    </source>
</reference>
<name>A0A0B2UME4_9MICR</name>
<proteinExistence type="predicted"/>
<dbReference type="OrthoDB" id="2192581at2759"/>
<comment type="caution">
    <text evidence="2">The sequence shown here is derived from an EMBL/GenBank/DDBJ whole genome shotgun (WGS) entry which is preliminary data.</text>
</comment>
<keyword evidence="1" id="KW-0812">Transmembrane</keyword>
<gene>
    <name evidence="2" type="ORF">M896_011030</name>
</gene>
<keyword evidence="1" id="KW-1133">Transmembrane helix</keyword>
<dbReference type="GeneID" id="26260946"/>
<dbReference type="InParanoid" id="A0A0B2UME4"/>
<dbReference type="AlphaFoldDB" id="A0A0B2UME4"/>
<keyword evidence="1" id="KW-0472">Membrane</keyword>
<keyword evidence="3" id="KW-1185">Reference proteome</keyword>
<dbReference type="HOGENOM" id="CLU_1343625_0_0_1"/>
<dbReference type="EMBL" id="JOKQ01000001">
    <property type="protein sequence ID" value="KHN70449.1"/>
    <property type="molecule type" value="Genomic_DNA"/>
</dbReference>
<evidence type="ECO:0000313" key="3">
    <source>
        <dbReference type="Proteomes" id="UP000031056"/>
    </source>
</evidence>
<dbReference type="VEuPathDB" id="MicrosporidiaDB:M896_011030"/>
<evidence type="ECO:0000256" key="1">
    <source>
        <dbReference type="SAM" id="Phobius"/>
    </source>
</evidence>
<sequence>MLEFVKEGSVIHSEPLQSIDSLTLESYEELARESKNMLLCILMCGVRKHVYLARSIVTMRYFVANGIRVYKLRDPLTRVEVDEILYFEVDENPLYLRRDNASILNTIWNGDVHNETIDENCSVLDSSIESVTVKAVYIGNEVDLLCNKEMQKKVLGISVKNYVQRSVLYKIAKTCMIFSLMFVLLMCFFYAMMMIIVRFGGMKK</sequence>
<accession>A0A0B2UME4</accession>
<dbReference type="Proteomes" id="UP000031056">
    <property type="component" value="Unassembled WGS sequence"/>
</dbReference>
<evidence type="ECO:0000313" key="2">
    <source>
        <dbReference type="EMBL" id="KHN70449.1"/>
    </source>
</evidence>
<protein>
    <submittedName>
        <fullName evidence="2">Uncharacterized protein</fullName>
    </submittedName>
</protein>
<organism evidence="2 3">
    <name type="scientific">Ordospora colligata OC4</name>
    <dbReference type="NCBI Taxonomy" id="1354746"/>
    <lineage>
        <taxon>Eukaryota</taxon>
        <taxon>Fungi</taxon>
        <taxon>Fungi incertae sedis</taxon>
        <taxon>Microsporidia</taxon>
        <taxon>Ordosporidae</taxon>
        <taxon>Ordospora</taxon>
    </lineage>
</organism>
<dbReference type="RefSeq" id="XP_014564491.1">
    <property type="nucleotide sequence ID" value="XM_014709005.1"/>
</dbReference>
<feature type="transmembrane region" description="Helical" evidence="1">
    <location>
        <begin position="176"/>
        <end position="197"/>
    </location>
</feature>